<dbReference type="InterPro" id="IPR028883">
    <property type="entry name" value="tRNA_aden_deaminase"/>
</dbReference>
<evidence type="ECO:0000256" key="4">
    <source>
        <dbReference type="ARBA" id="ARBA00022723"/>
    </source>
</evidence>
<protein>
    <recommendedName>
        <fullName evidence="8">tRNA-specific adenosine deaminase</fullName>
        <ecNumber evidence="8">3.5.4.33</ecNumber>
    </recommendedName>
</protein>
<evidence type="ECO:0000256" key="1">
    <source>
        <dbReference type="ARBA" id="ARBA00010669"/>
    </source>
</evidence>
<comment type="catalytic activity">
    <reaction evidence="7 8">
        <text>adenosine(34) in tRNA + H2O + H(+) = inosine(34) in tRNA + NH4(+)</text>
        <dbReference type="Rhea" id="RHEA:43168"/>
        <dbReference type="Rhea" id="RHEA-COMP:10373"/>
        <dbReference type="Rhea" id="RHEA-COMP:10374"/>
        <dbReference type="ChEBI" id="CHEBI:15377"/>
        <dbReference type="ChEBI" id="CHEBI:15378"/>
        <dbReference type="ChEBI" id="CHEBI:28938"/>
        <dbReference type="ChEBI" id="CHEBI:74411"/>
        <dbReference type="ChEBI" id="CHEBI:82852"/>
        <dbReference type="EC" id="3.5.4.33"/>
    </reaction>
</comment>
<dbReference type="EMBL" id="MIKC01000038">
    <property type="protein sequence ID" value="OEG21885.1"/>
    <property type="molecule type" value="Genomic_DNA"/>
</dbReference>
<name>A0A1E5HAN9_9ENTE</name>
<evidence type="ECO:0000313" key="10">
    <source>
        <dbReference type="EMBL" id="OEG21885.1"/>
    </source>
</evidence>
<keyword evidence="3 8" id="KW-0819">tRNA processing</keyword>
<evidence type="ECO:0000256" key="7">
    <source>
        <dbReference type="ARBA" id="ARBA00048045"/>
    </source>
</evidence>
<accession>A0A1E5HAN9</accession>
<keyword evidence="5 8" id="KW-0378">Hydrolase</keyword>
<gene>
    <name evidence="8" type="primary">tadA</name>
    <name evidence="10" type="ORF">BCR24_06265</name>
</gene>
<dbReference type="EC" id="3.5.4.33" evidence="8"/>
<dbReference type="InterPro" id="IPR002125">
    <property type="entry name" value="CMP_dCMP_dom"/>
</dbReference>
<keyword evidence="11" id="KW-1185">Reference proteome</keyword>
<dbReference type="STRING" id="1131292.BCR24_06265"/>
<dbReference type="FunFam" id="3.40.140.10:FF:000005">
    <property type="entry name" value="tRNA-specific adenosine deaminase"/>
    <property type="match status" value="1"/>
</dbReference>
<dbReference type="Pfam" id="PF14437">
    <property type="entry name" value="MafB19-deam"/>
    <property type="match status" value="1"/>
</dbReference>
<sequence length="176" mass="19531">MKGGNDLSEKTSSLTIAEKERFMQEAISEAKKAGAIKEVPIGAIVVLDGQIIGRGHNLREESQDATAHAEMFAIKQACEAIDNWRLERAQLFVTLEPCPMCSGAMILSRVNEVYYGAVDPKGGTAGTLMNLLEDERFNHVAYVESGILKQECGQLLSNFFKKLREEKKLLKNQQKD</sequence>
<dbReference type="AlphaFoldDB" id="A0A1E5HAN9"/>
<dbReference type="Proteomes" id="UP000094469">
    <property type="component" value="Unassembled WGS sequence"/>
</dbReference>
<dbReference type="HAMAP" id="MF_00972">
    <property type="entry name" value="tRNA_aden_deaminase"/>
    <property type="match status" value="1"/>
</dbReference>
<dbReference type="GO" id="GO:0052717">
    <property type="term" value="F:tRNA-specific adenosine-34 deaminase activity"/>
    <property type="evidence" value="ECO:0007669"/>
    <property type="project" value="UniProtKB-UniRule"/>
</dbReference>
<dbReference type="PANTHER" id="PTHR11079">
    <property type="entry name" value="CYTOSINE DEAMINASE FAMILY MEMBER"/>
    <property type="match status" value="1"/>
</dbReference>
<dbReference type="SUPFAM" id="SSF53927">
    <property type="entry name" value="Cytidine deaminase-like"/>
    <property type="match status" value="1"/>
</dbReference>
<evidence type="ECO:0000256" key="6">
    <source>
        <dbReference type="ARBA" id="ARBA00022833"/>
    </source>
</evidence>
<feature type="binding site" evidence="8">
    <location>
        <position position="98"/>
    </location>
    <ligand>
        <name>Zn(2+)</name>
        <dbReference type="ChEBI" id="CHEBI:29105"/>
        <note>catalytic</note>
    </ligand>
</feature>
<feature type="binding site" evidence="8">
    <location>
        <position position="68"/>
    </location>
    <ligand>
        <name>Zn(2+)</name>
        <dbReference type="ChEBI" id="CHEBI:29105"/>
        <note>catalytic</note>
    </ligand>
</feature>
<dbReference type="Gene3D" id="3.40.140.10">
    <property type="entry name" value="Cytidine Deaminase, domain 2"/>
    <property type="match status" value="1"/>
</dbReference>
<evidence type="ECO:0000256" key="5">
    <source>
        <dbReference type="ARBA" id="ARBA00022801"/>
    </source>
</evidence>
<keyword evidence="4 8" id="KW-0479">Metal-binding</keyword>
<dbReference type="GO" id="GO:0002100">
    <property type="term" value="P:tRNA wobble adenosine to inosine editing"/>
    <property type="evidence" value="ECO:0007669"/>
    <property type="project" value="UniProtKB-UniRule"/>
</dbReference>
<evidence type="ECO:0000256" key="2">
    <source>
        <dbReference type="ARBA" id="ARBA00011738"/>
    </source>
</evidence>
<keyword evidence="6 8" id="KW-0862">Zinc</keyword>
<feature type="active site" description="Proton donor" evidence="8">
    <location>
        <position position="70"/>
    </location>
</feature>
<evidence type="ECO:0000259" key="9">
    <source>
        <dbReference type="PROSITE" id="PS51747"/>
    </source>
</evidence>
<dbReference type="PANTHER" id="PTHR11079:SF202">
    <property type="entry name" value="TRNA-SPECIFIC ADENOSINE DEAMINASE"/>
    <property type="match status" value="1"/>
</dbReference>
<evidence type="ECO:0000256" key="8">
    <source>
        <dbReference type="HAMAP-Rule" id="MF_00972"/>
    </source>
</evidence>
<dbReference type="InterPro" id="IPR016192">
    <property type="entry name" value="APOBEC/CMP_deaminase_Zn-bd"/>
</dbReference>
<comment type="subunit">
    <text evidence="2 8">Homodimer.</text>
</comment>
<comment type="caution">
    <text evidence="10">The sequence shown here is derived from an EMBL/GenBank/DDBJ whole genome shotgun (WGS) entry which is preliminary data.</text>
</comment>
<comment type="similarity">
    <text evidence="1">Belongs to the cytidine and deoxycytidylate deaminase family. ADAT2 subfamily.</text>
</comment>
<dbReference type="InterPro" id="IPR016193">
    <property type="entry name" value="Cytidine_deaminase-like"/>
</dbReference>
<evidence type="ECO:0000313" key="11">
    <source>
        <dbReference type="Proteomes" id="UP000094469"/>
    </source>
</evidence>
<proteinExistence type="inferred from homology"/>
<dbReference type="CDD" id="cd01285">
    <property type="entry name" value="nucleoside_deaminase"/>
    <property type="match status" value="1"/>
</dbReference>
<feature type="binding site" evidence="8">
    <location>
        <position position="101"/>
    </location>
    <ligand>
        <name>Zn(2+)</name>
        <dbReference type="ChEBI" id="CHEBI:29105"/>
        <note>catalytic</note>
    </ligand>
</feature>
<reference evidence="11" key="1">
    <citation type="submission" date="2016-09" db="EMBL/GenBank/DDBJ databases">
        <authorList>
            <person name="Gulvik C.A."/>
        </authorList>
    </citation>
    <scope>NUCLEOTIDE SEQUENCE [LARGE SCALE GENOMIC DNA]</scope>
    <source>
        <strain evidence="11">LMG 26676</strain>
    </source>
</reference>
<dbReference type="RefSeq" id="WP_069640867.1">
    <property type="nucleotide sequence ID" value="NZ_JAFBEZ010000004.1"/>
</dbReference>
<comment type="cofactor">
    <cofactor evidence="8">
        <name>Zn(2+)</name>
        <dbReference type="ChEBI" id="CHEBI:29105"/>
    </cofactor>
    <text evidence="8">Binds 1 zinc ion per subunit.</text>
</comment>
<comment type="function">
    <text evidence="8">Catalyzes the deamination of adenosine to inosine at the wobble position 34 of tRNA(Arg2).</text>
</comment>
<feature type="domain" description="CMP/dCMP-type deaminase" evidence="9">
    <location>
        <begin position="17"/>
        <end position="135"/>
    </location>
</feature>
<dbReference type="PROSITE" id="PS00903">
    <property type="entry name" value="CYT_DCMP_DEAMINASES_1"/>
    <property type="match status" value="1"/>
</dbReference>
<organism evidence="10 11">
    <name type="scientific">Enterococcus ureilyticus</name>
    <dbReference type="NCBI Taxonomy" id="1131292"/>
    <lineage>
        <taxon>Bacteria</taxon>
        <taxon>Bacillati</taxon>
        <taxon>Bacillota</taxon>
        <taxon>Bacilli</taxon>
        <taxon>Lactobacillales</taxon>
        <taxon>Enterococcaceae</taxon>
        <taxon>Enterococcus</taxon>
    </lineage>
</organism>
<dbReference type="NCBIfam" id="NF008113">
    <property type="entry name" value="PRK10860.1"/>
    <property type="match status" value="1"/>
</dbReference>
<evidence type="ECO:0000256" key="3">
    <source>
        <dbReference type="ARBA" id="ARBA00022694"/>
    </source>
</evidence>
<dbReference type="InterPro" id="IPR058535">
    <property type="entry name" value="MafB19-deam"/>
</dbReference>
<dbReference type="GO" id="GO:0008270">
    <property type="term" value="F:zinc ion binding"/>
    <property type="evidence" value="ECO:0007669"/>
    <property type="project" value="UniProtKB-UniRule"/>
</dbReference>
<dbReference type="PROSITE" id="PS51747">
    <property type="entry name" value="CYT_DCMP_DEAMINASES_2"/>
    <property type="match status" value="1"/>
</dbReference>